<comment type="caution">
    <text evidence="13">The sequence shown here is derived from an EMBL/GenBank/DDBJ whole genome shotgun (WGS) entry which is preliminary data.</text>
</comment>
<keyword evidence="3 9" id="KW-0813">Transport</keyword>
<keyword evidence="10" id="KW-0175">Coiled coil</keyword>
<dbReference type="InterPro" id="IPR058982">
    <property type="entry name" value="Beta-barrel_AprE"/>
</dbReference>
<dbReference type="InterPro" id="IPR006144">
    <property type="entry name" value="Secretion_HlyD_CS"/>
</dbReference>
<evidence type="ECO:0000259" key="11">
    <source>
        <dbReference type="Pfam" id="PF25994"/>
    </source>
</evidence>
<evidence type="ECO:0000256" key="6">
    <source>
        <dbReference type="ARBA" id="ARBA00022692"/>
    </source>
</evidence>
<proteinExistence type="inferred from homology"/>
<dbReference type="SUPFAM" id="SSF111369">
    <property type="entry name" value="HlyD-like secretion proteins"/>
    <property type="match status" value="1"/>
</dbReference>
<accession>A0A936ZI08</accession>
<dbReference type="PROSITE" id="PS00543">
    <property type="entry name" value="HLYD_FAMILY"/>
    <property type="match status" value="1"/>
</dbReference>
<gene>
    <name evidence="13" type="ORF">JKG68_20255</name>
</gene>
<evidence type="ECO:0000259" key="12">
    <source>
        <dbReference type="Pfam" id="PF26002"/>
    </source>
</evidence>
<feature type="domain" description="AprE-like long alpha-helical hairpin" evidence="11">
    <location>
        <begin position="98"/>
        <end position="286"/>
    </location>
</feature>
<evidence type="ECO:0000256" key="5">
    <source>
        <dbReference type="ARBA" id="ARBA00022519"/>
    </source>
</evidence>
<feature type="transmembrane region" description="Helical" evidence="9">
    <location>
        <begin position="21"/>
        <end position="40"/>
    </location>
</feature>
<dbReference type="PANTHER" id="PTHR30386">
    <property type="entry name" value="MEMBRANE FUSION SUBUNIT OF EMRAB-TOLC MULTIDRUG EFFLUX PUMP"/>
    <property type="match status" value="1"/>
</dbReference>
<feature type="domain" description="AprE-like beta-barrel" evidence="12">
    <location>
        <begin position="330"/>
        <end position="418"/>
    </location>
</feature>
<dbReference type="PANTHER" id="PTHR30386:SF17">
    <property type="entry name" value="ALKALINE PROTEASE SECRETION PROTEIN APRE"/>
    <property type="match status" value="1"/>
</dbReference>
<evidence type="ECO:0000256" key="1">
    <source>
        <dbReference type="ARBA" id="ARBA00004377"/>
    </source>
</evidence>
<evidence type="ECO:0000256" key="8">
    <source>
        <dbReference type="ARBA" id="ARBA00023136"/>
    </source>
</evidence>
<dbReference type="AlphaFoldDB" id="A0A936ZI08"/>
<feature type="coiled-coil region" evidence="10">
    <location>
        <begin position="239"/>
        <end position="266"/>
    </location>
</feature>
<dbReference type="EMBL" id="JAEQMY010000038">
    <property type="protein sequence ID" value="MBL0406295.1"/>
    <property type="molecule type" value="Genomic_DNA"/>
</dbReference>
<evidence type="ECO:0000313" key="13">
    <source>
        <dbReference type="EMBL" id="MBL0406295.1"/>
    </source>
</evidence>
<dbReference type="InterPro" id="IPR010129">
    <property type="entry name" value="T1SS_HlyD"/>
</dbReference>
<evidence type="ECO:0000313" key="14">
    <source>
        <dbReference type="Proteomes" id="UP000605848"/>
    </source>
</evidence>
<dbReference type="NCBIfam" id="TIGR01843">
    <property type="entry name" value="type_I_hlyD"/>
    <property type="match status" value="1"/>
</dbReference>
<dbReference type="PRINTS" id="PR01490">
    <property type="entry name" value="RTXTOXIND"/>
</dbReference>
<dbReference type="Pfam" id="PF25994">
    <property type="entry name" value="HH_AprE"/>
    <property type="match status" value="1"/>
</dbReference>
<dbReference type="Gene3D" id="2.40.50.100">
    <property type="match status" value="1"/>
</dbReference>
<keyword evidence="14" id="KW-1185">Reference proteome</keyword>
<comment type="similarity">
    <text evidence="2 9">Belongs to the membrane fusion protein (MFP) (TC 8.A.1) family.</text>
</comment>
<dbReference type="InterPro" id="IPR058781">
    <property type="entry name" value="HH_AprE-like"/>
</dbReference>
<keyword evidence="5 9" id="KW-0997">Cell inner membrane</keyword>
<protein>
    <recommendedName>
        <fullName evidence="9">Membrane fusion protein (MFP) family protein</fullName>
    </recommendedName>
</protein>
<evidence type="ECO:0000256" key="10">
    <source>
        <dbReference type="SAM" id="Coils"/>
    </source>
</evidence>
<evidence type="ECO:0000256" key="7">
    <source>
        <dbReference type="ARBA" id="ARBA00022989"/>
    </source>
</evidence>
<keyword evidence="7 9" id="KW-1133">Transmembrane helix</keyword>
<keyword evidence="4 9" id="KW-1003">Cell membrane</keyword>
<evidence type="ECO:0000256" key="4">
    <source>
        <dbReference type="ARBA" id="ARBA00022475"/>
    </source>
</evidence>
<sequence length="441" mass="47488">MINQISSEAPPASPLKDAASGPVLFGGVAALALVAGVAFWSSTMSVASAAISSGKVAVEGNRKAIQHPTGGEIGVVFVREGQLVEKGQKLLQLELADAKAEATVLSSSRAAALLRTARLQAERADAAELAFPESLRDRKADPQVQMLFQQEAALLSARRAAYLGQISLLTQQIEGGRRQISALRGRASALQVQLKSIEDELASLQPLVAKGLIARPRVLTLDRSAAGLRGDLSSISGSITAEEDKIRAAEIQMQQLNKDRLETIARDGAENDARLAEIEPRLQSAQWRLGQAVLVAPESGYVYGLSVFGPGATLVPGQTALEIVPKDDPMVLAVEISPTDVNRVRPGQSASIHLLPYRQRYHKAIPGTLEKVSADRFDDRTTNRTYYKGVVRVDPKDIEEAQVELTPGMPAQVSIETGKRTILAYFLDPVFQIYDFALKEQ</sequence>
<dbReference type="Gene3D" id="2.40.30.170">
    <property type="match status" value="1"/>
</dbReference>
<dbReference type="InterPro" id="IPR050739">
    <property type="entry name" value="MFP"/>
</dbReference>
<keyword evidence="6 9" id="KW-0812">Transmembrane</keyword>
<comment type="subcellular location">
    <subcellularLocation>
        <location evidence="1 9">Cell inner membrane</location>
        <topology evidence="1 9">Single-pass membrane protein</topology>
    </subcellularLocation>
</comment>
<evidence type="ECO:0000256" key="3">
    <source>
        <dbReference type="ARBA" id="ARBA00022448"/>
    </source>
</evidence>
<dbReference type="GO" id="GO:0009306">
    <property type="term" value="P:protein secretion"/>
    <property type="evidence" value="ECO:0007669"/>
    <property type="project" value="InterPro"/>
</dbReference>
<dbReference type="GO" id="GO:0005886">
    <property type="term" value="C:plasma membrane"/>
    <property type="evidence" value="ECO:0007669"/>
    <property type="project" value="UniProtKB-SubCell"/>
</dbReference>
<evidence type="ECO:0000256" key="9">
    <source>
        <dbReference type="RuleBase" id="RU365093"/>
    </source>
</evidence>
<dbReference type="Pfam" id="PF26002">
    <property type="entry name" value="Beta-barrel_AprE"/>
    <property type="match status" value="1"/>
</dbReference>
<reference evidence="13" key="1">
    <citation type="submission" date="2021-01" db="EMBL/GenBank/DDBJ databases">
        <title>Microvirga sp.</title>
        <authorList>
            <person name="Kim M.K."/>
        </authorList>
    </citation>
    <scope>NUCLEOTIDE SEQUENCE</scope>
    <source>
        <strain evidence="13">5420S-16</strain>
    </source>
</reference>
<name>A0A936ZI08_9HYPH</name>
<dbReference type="RefSeq" id="WP_202063146.1">
    <property type="nucleotide sequence ID" value="NZ_JAEQMY010000038.1"/>
</dbReference>
<organism evidence="13 14">
    <name type="scientific">Microvirga aerilata</name>
    <dbReference type="NCBI Taxonomy" id="670292"/>
    <lineage>
        <taxon>Bacteria</taxon>
        <taxon>Pseudomonadati</taxon>
        <taxon>Pseudomonadota</taxon>
        <taxon>Alphaproteobacteria</taxon>
        <taxon>Hyphomicrobiales</taxon>
        <taxon>Methylobacteriaceae</taxon>
        <taxon>Microvirga</taxon>
    </lineage>
</organism>
<dbReference type="Proteomes" id="UP000605848">
    <property type="component" value="Unassembled WGS sequence"/>
</dbReference>
<keyword evidence="8 9" id="KW-0472">Membrane</keyword>
<evidence type="ECO:0000256" key="2">
    <source>
        <dbReference type="ARBA" id="ARBA00009477"/>
    </source>
</evidence>